<dbReference type="FunFam" id="3.90.780.10:FF:000004">
    <property type="entry name" value="UDP-sugar hydrolase, putative"/>
    <property type="match status" value="1"/>
</dbReference>
<dbReference type="PRINTS" id="PR01607">
    <property type="entry name" value="APYRASEFAMLY"/>
</dbReference>
<evidence type="ECO:0000313" key="10">
    <source>
        <dbReference type="RefSeq" id="XP_030751000.1"/>
    </source>
</evidence>
<dbReference type="InterPro" id="IPR000477">
    <property type="entry name" value="RT_dom"/>
</dbReference>
<dbReference type="SUPFAM" id="SSF56672">
    <property type="entry name" value="DNA/RNA polymerases"/>
    <property type="match status" value="1"/>
</dbReference>
<comment type="subcellular location">
    <subcellularLocation>
        <location evidence="2">Secreted</location>
    </subcellularLocation>
</comment>
<evidence type="ECO:0000256" key="4">
    <source>
        <dbReference type="ARBA" id="ARBA00012643"/>
    </source>
</evidence>
<evidence type="ECO:0000313" key="9">
    <source>
        <dbReference type="Proteomes" id="UP000504635"/>
    </source>
</evidence>
<dbReference type="PROSITE" id="PS50878">
    <property type="entry name" value="RT_POL"/>
    <property type="match status" value="1"/>
</dbReference>
<reference evidence="10" key="1">
    <citation type="submission" date="2025-08" db="UniProtKB">
        <authorList>
            <consortium name="RefSeq"/>
        </authorList>
    </citation>
    <scope>IDENTIFICATION</scope>
    <source>
        <tissue evidence="10">Gonads</tissue>
    </source>
</reference>
<dbReference type="InterPro" id="IPR008334">
    <property type="entry name" value="5'-Nucleotdase_C"/>
</dbReference>
<protein>
    <recommendedName>
        <fullName evidence="4">5'-nucleotidase</fullName>
        <ecNumber evidence="4">3.1.3.5</ecNumber>
    </recommendedName>
</protein>
<sequence length="683" mass="76996">MIHDAQTGFQRQQSTLALFLDVEKAFDAVWHEGLLYKLLFIHNYPLHIVNLIKSYLQGRYFRVRVGNSLSSQKLIRAGVPQGTVIAPLLYSLYTADIPRYPNTNFGQYADDTVLYASSYYVNIANKQLKYHLLRLLPYFEKWKIKINSTKTEQLLLTQKISNVTVHEPLKIDGTAIQPKSCVKYLGIKIDKRLSFVSNTTYRIQQTYAALQKLYSLLSPRSHMTALGNHEFDLTPAVLAKFVNAVDAPFVAANLDYRNEPSLLKIQKSVILQVRGGYEVGVVGYLTPKTTTSSSPGKVVILDEVREVRKEAKRLVNEGVKIIIALGHSGYEVDKKIAREVKEVDIVIGGHTNTFLWNGKEPDSETKEDVYPKIITQTSGKRVPVVQAYAYTKYLGVLKVAFDTRGKLKHVSGQPIFLDNSIAQQKDVLGLLEVYRPTMAKLTQEKVGFSRVVLDGHSDSCRLKECNFGNFITDVHVAYVASLTTDRWTIAPIGIYNAGGMRNTIKPHRYDYSVSRDDLLRALPFGNQVVTLTLTGSNLLYALEQMVRSEGDTSKGEFPQVSGIRLQVDMSNPPYSRVESVLVRCGSCLIPVYETLNRGRNYTVVTSSFLSNGGDGITVFRERAINKTTQDLGDLEMMVWYFKTYSPVYPEVQGRMEISGVRRTNNWTMMLLGISTLQILWKCI</sequence>
<dbReference type="GeneID" id="115878591"/>
<dbReference type="Gene3D" id="3.90.780.10">
    <property type="entry name" value="5'-Nucleotidase, C-terminal domain"/>
    <property type="match status" value="1"/>
</dbReference>
<dbReference type="InterPro" id="IPR004843">
    <property type="entry name" value="Calcineurin-like_PHP"/>
</dbReference>
<comment type="catalytic activity">
    <reaction evidence="1">
        <text>a ribonucleoside 5'-phosphate + H2O = a ribonucleoside + phosphate</text>
        <dbReference type="Rhea" id="RHEA:12484"/>
        <dbReference type="ChEBI" id="CHEBI:15377"/>
        <dbReference type="ChEBI" id="CHEBI:18254"/>
        <dbReference type="ChEBI" id="CHEBI:43474"/>
        <dbReference type="ChEBI" id="CHEBI:58043"/>
        <dbReference type="EC" id="3.1.3.5"/>
    </reaction>
</comment>
<dbReference type="GO" id="GO:0000166">
    <property type="term" value="F:nucleotide binding"/>
    <property type="evidence" value="ECO:0007669"/>
    <property type="project" value="UniProtKB-KW"/>
</dbReference>
<dbReference type="SUPFAM" id="SSF56300">
    <property type="entry name" value="Metallo-dependent phosphatases"/>
    <property type="match status" value="1"/>
</dbReference>
<dbReference type="SUPFAM" id="SSF55816">
    <property type="entry name" value="5'-nucleotidase (syn. UDP-sugar hydrolase), C-terminal domain"/>
    <property type="match status" value="1"/>
</dbReference>
<dbReference type="GO" id="GO:0005886">
    <property type="term" value="C:plasma membrane"/>
    <property type="evidence" value="ECO:0007669"/>
    <property type="project" value="TreeGrafter"/>
</dbReference>
<keyword evidence="9" id="KW-1185">Reference proteome</keyword>
<dbReference type="GO" id="GO:0008253">
    <property type="term" value="F:5'-nucleotidase activity"/>
    <property type="evidence" value="ECO:0007669"/>
    <property type="project" value="UniProtKB-EC"/>
</dbReference>
<dbReference type="OrthoDB" id="7722975at2759"/>
<evidence type="ECO:0000256" key="3">
    <source>
        <dbReference type="ARBA" id="ARBA00006654"/>
    </source>
</evidence>
<dbReference type="EC" id="3.1.3.5" evidence="4"/>
<keyword evidence="5" id="KW-0964">Secreted</keyword>
<evidence type="ECO:0000256" key="6">
    <source>
        <dbReference type="ARBA" id="ARBA00022729"/>
    </source>
</evidence>
<dbReference type="InterPro" id="IPR036907">
    <property type="entry name" value="5'-Nucleotdase_C_sf"/>
</dbReference>
<dbReference type="KEGG" id="soy:115878591"/>
<keyword evidence="7" id="KW-0378">Hydrolase</keyword>
<proteinExistence type="inferred from homology"/>
<dbReference type="Proteomes" id="UP000504635">
    <property type="component" value="Unplaced"/>
</dbReference>
<evidence type="ECO:0000259" key="8">
    <source>
        <dbReference type="PROSITE" id="PS50878"/>
    </source>
</evidence>
<dbReference type="RefSeq" id="XP_030751000.1">
    <property type="nucleotide sequence ID" value="XM_030895140.1"/>
</dbReference>
<dbReference type="PANTHER" id="PTHR11575:SF24">
    <property type="entry name" value="5'-NUCLEOTIDASE"/>
    <property type="match status" value="1"/>
</dbReference>
<dbReference type="GO" id="GO:0006196">
    <property type="term" value="P:AMP catabolic process"/>
    <property type="evidence" value="ECO:0007669"/>
    <property type="project" value="TreeGrafter"/>
</dbReference>
<evidence type="ECO:0000256" key="7">
    <source>
        <dbReference type="RuleBase" id="RU362119"/>
    </source>
</evidence>
<comment type="similarity">
    <text evidence="3 7">Belongs to the 5'-nucleotidase family.</text>
</comment>
<dbReference type="InterPro" id="IPR006179">
    <property type="entry name" value="5_nucleotidase/apyrase"/>
</dbReference>
<gene>
    <name evidence="10" type="primary">LOC115878591</name>
</gene>
<dbReference type="Pfam" id="PF00149">
    <property type="entry name" value="Metallophos"/>
    <property type="match status" value="1"/>
</dbReference>
<evidence type="ECO:0000256" key="2">
    <source>
        <dbReference type="ARBA" id="ARBA00004613"/>
    </source>
</evidence>
<keyword evidence="7" id="KW-0547">Nucleotide-binding</keyword>
<keyword evidence="6" id="KW-0732">Signal</keyword>
<name>A0A6J2XJA8_SITOR</name>
<evidence type="ECO:0000256" key="5">
    <source>
        <dbReference type="ARBA" id="ARBA00022525"/>
    </source>
</evidence>
<dbReference type="InterPro" id="IPR029052">
    <property type="entry name" value="Metallo-depent_PP-like"/>
</dbReference>
<accession>A0A6J2XJA8</accession>
<evidence type="ECO:0000256" key="1">
    <source>
        <dbReference type="ARBA" id="ARBA00000815"/>
    </source>
</evidence>
<dbReference type="Pfam" id="PF00078">
    <property type="entry name" value="RVT_1"/>
    <property type="match status" value="1"/>
</dbReference>
<dbReference type="FunCoup" id="A0A6J2XJA8">
    <property type="interactions" value="180"/>
</dbReference>
<dbReference type="GO" id="GO:0005576">
    <property type="term" value="C:extracellular region"/>
    <property type="evidence" value="ECO:0007669"/>
    <property type="project" value="UniProtKB-SubCell"/>
</dbReference>
<dbReference type="AlphaFoldDB" id="A0A6J2XJA8"/>
<dbReference type="Pfam" id="PF02872">
    <property type="entry name" value="5_nucleotid_C"/>
    <property type="match status" value="1"/>
</dbReference>
<dbReference type="InterPro" id="IPR043502">
    <property type="entry name" value="DNA/RNA_pol_sf"/>
</dbReference>
<feature type="domain" description="Reverse transcriptase" evidence="8">
    <location>
        <begin position="1"/>
        <end position="189"/>
    </location>
</feature>
<dbReference type="GO" id="GO:0071897">
    <property type="term" value="P:DNA biosynthetic process"/>
    <property type="evidence" value="ECO:0007669"/>
    <property type="project" value="UniProtKB-ARBA"/>
</dbReference>
<dbReference type="PANTHER" id="PTHR11575">
    <property type="entry name" value="5'-NUCLEOTIDASE-RELATED"/>
    <property type="match status" value="1"/>
</dbReference>
<dbReference type="InParanoid" id="A0A6J2XJA8"/>
<organism evidence="9 10">
    <name type="scientific">Sitophilus oryzae</name>
    <name type="common">Rice weevil</name>
    <name type="synonym">Curculio oryzae</name>
    <dbReference type="NCBI Taxonomy" id="7048"/>
    <lineage>
        <taxon>Eukaryota</taxon>
        <taxon>Metazoa</taxon>
        <taxon>Ecdysozoa</taxon>
        <taxon>Arthropoda</taxon>
        <taxon>Hexapoda</taxon>
        <taxon>Insecta</taxon>
        <taxon>Pterygota</taxon>
        <taxon>Neoptera</taxon>
        <taxon>Endopterygota</taxon>
        <taxon>Coleoptera</taxon>
        <taxon>Polyphaga</taxon>
        <taxon>Cucujiformia</taxon>
        <taxon>Curculionidae</taxon>
        <taxon>Dryophthorinae</taxon>
        <taxon>Sitophilus</taxon>
    </lineage>
</organism>
<dbReference type="Gene3D" id="3.60.21.10">
    <property type="match status" value="1"/>
</dbReference>